<feature type="non-terminal residue" evidence="1">
    <location>
        <position position="1"/>
    </location>
</feature>
<dbReference type="AlphaFoldDB" id="A0A367IYJ1"/>
<evidence type="ECO:0000313" key="2">
    <source>
        <dbReference type="Proteomes" id="UP000253551"/>
    </source>
</evidence>
<organism evidence="1 2">
    <name type="scientific">Rhizopus stolonifer</name>
    <name type="common">Rhizopus nigricans</name>
    <dbReference type="NCBI Taxonomy" id="4846"/>
    <lineage>
        <taxon>Eukaryota</taxon>
        <taxon>Fungi</taxon>
        <taxon>Fungi incertae sedis</taxon>
        <taxon>Mucoromycota</taxon>
        <taxon>Mucoromycotina</taxon>
        <taxon>Mucoromycetes</taxon>
        <taxon>Mucorales</taxon>
        <taxon>Mucorineae</taxon>
        <taxon>Rhizopodaceae</taxon>
        <taxon>Rhizopus</taxon>
    </lineage>
</organism>
<name>A0A367IYJ1_RHIST</name>
<dbReference type="OrthoDB" id="2240336at2759"/>
<proteinExistence type="predicted"/>
<gene>
    <name evidence="1" type="ORF">CU098_003508</name>
</gene>
<dbReference type="EMBL" id="PJQM01005000">
    <property type="protein sequence ID" value="RCH82732.1"/>
    <property type="molecule type" value="Genomic_DNA"/>
</dbReference>
<protein>
    <submittedName>
        <fullName evidence="1">Uncharacterized protein</fullName>
    </submittedName>
</protein>
<keyword evidence="2" id="KW-1185">Reference proteome</keyword>
<reference evidence="1 2" key="1">
    <citation type="journal article" date="2018" name="G3 (Bethesda)">
        <title>Phylogenetic and Phylogenomic Definition of Rhizopus Species.</title>
        <authorList>
            <person name="Gryganskyi A.P."/>
            <person name="Golan J."/>
            <person name="Dolatabadi S."/>
            <person name="Mondo S."/>
            <person name="Robb S."/>
            <person name="Idnurm A."/>
            <person name="Muszewska A."/>
            <person name="Steczkiewicz K."/>
            <person name="Masonjones S."/>
            <person name="Liao H.L."/>
            <person name="Gajdeczka M.T."/>
            <person name="Anike F."/>
            <person name="Vuek A."/>
            <person name="Anishchenko I.M."/>
            <person name="Voigt K."/>
            <person name="de Hoog G.S."/>
            <person name="Smith M.E."/>
            <person name="Heitman J."/>
            <person name="Vilgalys R."/>
            <person name="Stajich J.E."/>
        </authorList>
    </citation>
    <scope>NUCLEOTIDE SEQUENCE [LARGE SCALE GENOMIC DNA]</scope>
    <source>
        <strain evidence="1 2">LSU 92-RS-03</strain>
    </source>
</reference>
<comment type="caution">
    <text evidence="1">The sequence shown here is derived from an EMBL/GenBank/DDBJ whole genome shotgun (WGS) entry which is preliminary data.</text>
</comment>
<dbReference type="Proteomes" id="UP000253551">
    <property type="component" value="Unassembled WGS sequence"/>
</dbReference>
<sequence length="484" mass="55810">GDYTIPDTVKKTFGLAKLLKTNASAWTDPQALMDAYFVNCLIWEESGEKYLKLLSDALYSFSQSTAETHKVRNYAKERQEVLASLQGEATGAALSNIGAKKLHKRAIDELLDGFYDTEEEPEQGVDEEDQIEQDITEPSFTMKKNAFYYEIHKPSKKYFISPQEPIIQEEDRAACSKFFDLRLSTDVSNSCSEQLEVEYKMHMQNMKMNVSLKTVLGEDYLKIMNQLFAIKTPNFSKAIFTLDYASDGLFIDFLKQSYNDLCICWNDPQDYSQGGERTFFSEVFIQQFKLFSKMTKLLQFKWVEKKLNNTDYSWLVKKDYIKKDVQLKLLDGIGIMKKKNTNFIMLESSGVGQDVLAHTLEDTIKNLKHGTDSLTSILCEYKDCNMKTAKNIVVLTGHVIGEKLTIIKYSPGENRKWNAVETRSCVVPLTFERRKESIKLFELFAYIYLTLEQQEKVYDQLTNEKLGFESVKEEEMVQNSACFI</sequence>
<accession>A0A367IYJ1</accession>
<evidence type="ECO:0000313" key="1">
    <source>
        <dbReference type="EMBL" id="RCH82732.1"/>
    </source>
</evidence>